<sequence length="927" mass="104947">MSDDEDITFRTGTNHQSDKVMAWAEVMKLNTATANEMLELGFDSMEAVALIEKEDLDNSSIPIGQRKLLLRAVGKTFKKDFSPSERMAANSRLPAVSNSGACALQDGDDGSTVNKDGGAHEHLKDGGIQTNTDDAYVNAVLQQLTGQQTQYVHSSGLLDGRQNQNIAGNSNESDNSVTNLGNTGINSILSWQDPQIYLKHSNIDSKVNYLDIIDFVGNDIGGTSMPEERLISNASGGQLVFKSGPLRPKLESLSLCQWSRANLSIMYKLLSTGELAQTQILDYLSYTMRFYQLVSSCEFVSVLFFDREYRRLQKQHTFRWGTDIPHLQSVYLRPKAVYNKSQASGPIFKNANKQQQDYSKLWCPTPSLCPSKKRIKVKPVRDLVYNVWHDELKNDVDKDFLLQGIKNGFDIVQDNLASSHISAKNHPSANPSSPLYNKAHQQILTEIENGNYEFAKSTPKIISPLGIIPKSDGGVRIIHDCSRPLGSAVNDFAGDVEKQKFQSVDDAAKLVTKNCFMAKVDLKSAYRSVSISSHSQQVTGLRWTFPDGQTHTFIDKKLPLVYFELTIFWCPYPHTFIEMKITLCSKLAPGIFHRLSQAIRRMMSRRGFTIIAYLDDFFICEKTKQRCAHALRILIYLLRKLGFSISWSKVVDPCQKLVFLGVEIDSTTLELRLPIKKLDELRRELASFQQRKHVSKKQLQSLAGKLNWASSVVHGGRVFLRRIIDSIMQLKHDRHKMRLSGDILHDIHWWYNFMATFNGKSILLNTNPVTSVYTDACNTGAGGFFGTDWFYVNWKEDFPFAQTLHINEQEALAVALAVKRWAKCWQNRRVFIYCDNASTVACINKCTSRNKLLMSFLRELFWLSAANNFHLVAIHLPGKQNVLADAISRLHELKLCQFFMKECLSNPLYVHHLVPHMSCLFSPLSHL</sequence>
<dbReference type="Proteomes" id="UP000596742">
    <property type="component" value="Unassembled WGS sequence"/>
</dbReference>
<dbReference type="InterPro" id="IPR043128">
    <property type="entry name" value="Rev_trsase/Diguanyl_cyclase"/>
</dbReference>
<dbReference type="SUPFAM" id="SSF56672">
    <property type="entry name" value="DNA/RNA polymerases"/>
    <property type="match status" value="1"/>
</dbReference>
<evidence type="ECO:0000313" key="3">
    <source>
        <dbReference type="EMBL" id="VDI75534.1"/>
    </source>
</evidence>
<dbReference type="OrthoDB" id="10060908at2759"/>
<keyword evidence="4" id="KW-1185">Reference proteome</keyword>
<dbReference type="AlphaFoldDB" id="A0A8B6H762"/>
<dbReference type="CDD" id="cd09275">
    <property type="entry name" value="RNase_HI_RT_DIRS1"/>
    <property type="match status" value="1"/>
</dbReference>
<comment type="caution">
    <text evidence="3">The sequence shown here is derived from an EMBL/GenBank/DDBJ whole genome shotgun (WGS) entry which is preliminary data.</text>
</comment>
<gene>
    <name evidence="3" type="ORF">MGAL_10B077954</name>
</gene>
<reference evidence="3" key="1">
    <citation type="submission" date="2018-11" db="EMBL/GenBank/DDBJ databases">
        <authorList>
            <person name="Alioto T."/>
            <person name="Alioto T."/>
        </authorList>
    </citation>
    <scope>NUCLEOTIDE SEQUENCE</scope>
</reference>
<dbReference type="Gene3D" id="3.30.420.10">
    <property type="entry name" value="Ribonuclease H-like superfamily/Ribonuclease H"/>
    <property type="match status" value="1"/>
</dbReference>
<dbReference type="Gene3D" id="3.30.70.270">
    <property type="match status" value="2"/>
</dbReference>
<evidence type="ECO:0000259" key="2">
    <source>
        <dbReference type="PROSITE" id="PS50878"/>
    </source>
</evidence>
<evidence type="ECO:0000313" key="4">
    <source>
        <dbReference type="Proteomes" id="UP000596742"/>
    </source>
</evidence>
<dbReference type="EMBL" id="UYJE01009666">
    <property type="protein sequence ID" value="VDI75534.1"/>
    <property type="molecule type" value="Genomic_DNA"/>
</dbReference>
<feature type="region of interest" description="Disordered" evidence="1">
    <location>
        <begin position="100"/>
        <end position="127"/>
    </location>
</feature>
<dbReference type="Gene3D" id="3.10.10.10">
    <property type="entry name" value="HIV Type 1 Reverse Transcriptase, subunit A, domain 1"/>
    <property type="match status" value="1"/>
</dbReference>
<proteinExistence type="predicted"/>
<name>A0A8B6H762_MYTGA</name>
<dbReference type="PROSITE" id="PS50878">
    <property type="entry name" value="RT_POL"/>
    <property type="match status" value="1"/>
</dbReference>
<protein>
    <recommendedName>
        <fullName evidence="2">Reverse transcriptase domain-containing protein</fullName>
    </recommendedName>
</protein>
<organism evidence="3 4">
    <name type="scientific">Mytilus galloprovincialis</name>
    <name type="common">Mediterranean mussel</name>
    <dbReference type="NCBI Taxonomy" id="29158"/>
    <lineage>
        <taxon>Eukaryota</taxon>
        <taxon>Metazoa</taxon>
        <taxon>Spiralia</taxon>
        <taxon>Lophotrochozoa</taxon>
        <taxon>Mollusca</taxon>
        <taxon>Bivalvia</taxon>
        <taxon>Autobranchia</taxon>
        <taxon>Pteriomorphia</taxon>
        <taxon>Mytilida</taxon>
        <taxon>Mytiloidea</taxon>
        <taxon>Mytilidae</taxon>
        <taxon>Mytilinae</taxon>
        <taxon>Mytilus</taxon>
    </lineage>
</organism>
<accession>A0A8B6H762</accession>
<evidence type="ECO:0000256" key="1">
    <source>
        <dbReference type="SAM" id="MobiDB-lite"/>
    </source>
</evidence>
<dbReference type="PANTHER" id="PTHR33050">
    <property type="entry name" value="REVERSE TRANSCRIPTASE DOMAIN-CONTAINING PROTEIN"/>
    <property type="match status" value="1"/>
</dbReference>
<dbReference type="PANTHER" id="PTHR33050:SF8">
    <property type="entry name" value="REVERSE TRANSCRIPTASE DOMAIN-CONTAINING PROTEIN"/>
    <property type="match status" value="1"/>
</dbReference>
<dbReference type="GO" id="GO:0006259">
    <property type="term" value="P:DNA metabolic process"/>
    <property type="evidence" value="ECO:0007669"/>
    <property type="project" value="UniProtKB-ARBA"/>
</dbReference>
<dbReference type="InterPro" id="IPR036397">
    <property type="entry name" value="RNaseH_sf"/>
</dbReference>
<feature type="domain" description="Reverse transcriptase" evidence="2">
    <location>
        <begin position="449"/>
        <end position="664"/>
    </location>
</feature>
<dbReference type="InterPro" id="IPR000477">
    <property type="entry name" value="RT_dom"/>
</dbReference>
<dbReference type="InterPro" id="IPR043502">
    <property type="entry name" value="DNA/RNA_pol_sf"/>
</dbReference>
<dbReference type="GO" id="GO:0003676">
    <property type="term" value="F:nucleic acid binding"/>
    <property type="evidence" value="ECO:0007669"/>
    <property type="project" value="InterPro"/>
</dbReference>
<dbReference type="Pfam" id="PF00078">
    <property type="entry name" value="RVT_1"/>
    <property type="match status" value="1"/>
</dbReference>
<dbReference type="InterPro" id="IPR052055">
    <property type="entry name" value="Hepadnavirus_pol/RT"/>
</dbReference>